<feature type="compositionally biased region" description="Basic and acidic residues" evidence="1">
    <location>
        <begin position="62"/>
        <end position="74"/>
    </location>
</feature>
<evidence type="ECO:0000313" key="2">
    <source>
        <dbReference type="EMBL" id="KAF4080712.1"/>
    </source>
</evidence>
<evidence type="ECO:0000256" key="1">
    <source>
        <dbReference type="SAM" id="MobiDB-lite"/>
    </source>
</evidence>
<dbReference type="EMBL" id="JAAGNN010000014">
    <property type="protein sequence ID" value="KAF4080712.1"/>
    <property type="molecule type" value="Genomic_DNA"/>
</dbReference>
<comment type="caution">
    <text evidence="2">The sequence shown here is derived from an EMBL/GenBank/DDBJ whole genome shotgun (WGS) entry which is preliminary data.</text>
</comment>
<feature type="non-terminal residue" evidence="2">
    <location>
        <position position="81"/>
    </location>
</feature>
<evidence type="ECO:0000313" key="3">
    <source>
        <dbReference type="Proteomes" id="UP000593565"/>
    </source>
</evidence>
<organism evidence="2 3">
    <name type="scientific">Ameiurus melas</name>
    <name type="common">Black bullhead</name>
    <name type="synonym">Silurus melas</name>
    <dbReference type="NCBI Taxonomy" id="219545"/>
    <lineage>
        <taxon>Eukaryota</taxon>
        <taxon>Metazoa</taxon>
        <taxon>Chordata</taxon>
        <taxon>Craniata</taxon>
        <taxon>Vertebrata</taxon>
        <taxon>Euteleostomi</taxon>
        <taxon>Actinopterygii</taxon>
        <taxon>Neopterygii</taxon>
        <taxon>Teleostei</taxon>
        <taxon>Ostariophysi</taxon>
        <taxon>Siluriformes</taxon>
        <taxon>Ictaluridae</taxon>
        <taxon>Ameiurus</taxon>
    </lineage>
</organism>
<proteinExistence type="predicted"/>
<name>A0A7J6ACX4_AMEME</name>
<keyword evidence="3" id="KW-1185">Reference proteome</keyword>
<dbReference type="Proteomes" id="UP000593565">
    <property type="component" value="Unassembled WGS sequence"/>
</dbReference>
<reference evidence="2 3" key="1">
    <citation type="submission" date="2020-02" db="EMBL/GenBank/DDBJ databases">
        <title>A chromosome-scale genome assembly of the black bullhead catfish (Ameiurus melas).</title>
        <authorList>
            <person name="Wen M."/>
            <person name="Zham M."/>
            <person name="Cabau C."/>
            <person name="Klopp C."/>
            <person name="Donnadieu C."/>
            <person name="Roques C."/>
            <person name="Bouchez O."/>
            <person name="Lampietro C."/>
            <person name="Jouanno E."/>
            <person name="Herpin A."/>
            <person name="Louis A."/>
            <person name="Berthelot C."/>
            <person name="Parey E."/>
            <person name="Roest-Crollius H."/>
            <person name="Braasch I."/>
            <person name="Postlethwait J."/>
            <person name="Robinson-Rechavi M."/>
            <person name="Echchiki A."/>
            <person name="Begum T."/>
            <person name="Montfort J."/>
            <person name="Schartl M."/>
            <person name="Bobe J."/>
            <person name="Guiguen Y."/>
        </authorList>
    </citation>
    <scope>NUCLEOTIDE SEQUENCE [LARGE SCALE GENOMIC DNA]</scope>
    <source>
        <strain evidence="2">M_S1</strain>
        <tissue evidence="2">Blood</tissue>
    </source>
</reference>
<feature type="region of interest" description="Disordered" evidence="1">
    <location>
        <begin position="62"/>
        <end position="81"/>
    </location>
</feature>
<sequence length="81" mass="9254">QHPATGPQCPHQCLVNATSEIEQIEKYPQMIPKCQESERLMQMEGCFMKDGKICLCFKEKNRSVSNSSRRDQHLQDSAVCP</sequence>
<gene>
    <name evidence="2" type="ORF">AMELA_G00174450</name>
</gene>
<dbReference type="AlphaFoldDB" id="A0A7J6ACX4"/>
<accession>A0A7J6ACX4</accession>
<protein>
    <submittedName>
        <fullName evidence="2">Uncharacterized protein</fullName>
    </submittedName>
</protein>